<dbReference type="RefSeq" id="XP_010415674.1">
    <property type="nucleotide sequence ID" value="XM_010417372.2"/>
</dbReference>
<name>A0ABM0SSX7_CAMSA</name>
<dbReference type="InterPro" id="IPR003822">
    <property type="entry name" value="PAH"/>
</dbReference>
<dbReference type="Proteomes" id="UP000694864">
    <property type="component" value="Chromosome 7"/>
</dbReference>
<reference evidence="6" key="2">
    <citation type="submission" date="2025-08" db="UniProtKB">
        <authorList>
            <consortium name="RefSeq"/>
        </authorList>
    </citation>
    <scope>IDENTIFICATION</scope>
    <source>
        <tissue evidence="6">Leaf</tissue>
    </source>
</reference>
<keyword evidence="5" id="KW-1185">Reference proteome</keyword>
<accession>A0ABM0SSX7</accession>
<organism evidence="5 6">
    <name type="scientific">Camelina sativa</name>
    <name type="common">False flax</name>
    <name type="synonym">Myagrum sativum</name>
    <dbReference type="NCBI Taxonomy" id="90675"/>
    <lineage>
        <taxon>Eukaryota</taxon>
        <taxon>Viridiplantae</taxon>
        <taxon>Streptophyta</taxon>
        <taxon>Embryophyta</taxon>
        <taxon>Tracheophyta</taxon>
        <taxon>Spermatophyta</taxon>
        <taxon>Magnoliopsida</taxon>
        <taxon>eudicotyledons</taxon>
        <taxon>Gunneridae</taxon>
        <taxon>Pentapetalae</taxon>
        <taxon>rosids</taxon>
        <taxon>malvids</taxon>
        <taxon>Brassicales</taxon>
        <taxon>Brassicaceae</taxon>
        <taxon>Camelineae</taxon>
        <taxon>Camelina</taxon>
    </lineage>
</organism>
<proteinExistence type="predicted"/>
<dbReference type="Gene3D" id="1.20.1160.11">
    <property type="entry name" value="Paired amphipathic helix"/>
    <property type="match status" value="2"/>
</dbReference>
<evidence type="ECO:0000256" key="1">
    <source>
        <dbReference type="ARBA" id="ARBA00004123"/>
    </source>
</evidence>
<sequence length="161" mass="19027">MVANKKLTTSDALAFVRLVKTKYQDNREIYDRFLKVMKDYRAQRVDTRVLISRVKELFKGQPEILLAFNVFLPMGYEITLIKDDKHPPKKSTAHFDDAFNFVNSVKSRFENDKTFDSFLEVLNTYKKKNKSVAELYNEVAILFRGHQDLREEFHHFLPRCG</sequence>
<dbReference type="PANTHER" id="PTHR12346">
    <property type="entry name" value="SIN3B-RELATED"/>
    <property type="match status" value="1"/>
</dbReference>
<gene>
    <name evidence="6" type="primary">LOC104701648</name>
</gene>
<dbReference type="SUPFAM" id="SSF47762">
    <property type="entry name" value="PAH2 domain"/>
    <property type="match status" value="2"/>
</dbReference>
<evidence type="ECO:0000256" key="2">
    <source>
        <dbReference type="ARBA" id="ARBA00022491"/>
    </source>
</evidence>
<reference evidence="5" key="1">
    <citation type="journal article" date="2014" name="Nat. Commun.">
        <title>The emerging biofuel crop Camelina sativa retains a highly undifferentiated hexaploid genome structure.</title>
        <authorList>
            <person name="Kagale S."/>
            <person name="Koh C."/>
            <person name="Nixon J."/>
            <person name="Bollina V."/>
            <person name="Clarke W.E."/>
            <person name="Tuteja R."/>
            <person name="Spillane C."/>
            <person name="Robinson S.J."/>
            <person name="Links M.G."/>
            <person name="Clarke C."/>
            <person name="Higgins E.E."/>
            <person name="Huebert T."/>
            <person name="Sharpe A.G."/>
            <person name="Parkin I.A."/>
        </authorList>
    </citation>
    <scope>NUCLEOTIDE SEQUENCE [LARGE SCALE GENOMIC DNA]</scope>
    <source>
        <strain evidence="5">cv. DH55</strain>
    </source>
</reference>
<evidence type="ECO:0000256" key="3">
    <source>
        <dbReference type="ARBA" id="ARBA00023242"/>
    </source>
</evidence>
<dbReference type="PANTHER" id="PTHR12346:SF0">
    <property type="entry name" value="SIN3A, ISOFORM G"/>
    <property type="match status" value="1"/>
</dbReference>
<dbReference type="Pfam" id="PF02671">
    <property type="entry name" value="PAH"/>
    <property type="match status" value="2"/>
</dbReference>
<dbReference type="GeneID" id="104701648"/>
<evidence type="ECO:0000256" key="4">
    <source>
        <dbReference type="PROSITE-ProRule" id="PRU00810"/>
    </source>
</evidence>
<dbReference type="InterPro" id="IPR039774">
    <property type="entry name" value="Sin3-like"/>
</dbReference>
<evidence type="ECO:0000313" key="5">
    <source>
        <dbReference type="Proteomes" id="UP000694864"/>
    </source>
</evidence>
<dbReference type="PROSITE" id="PS51477">
    <property type="entry name" value="PAH"/>
    <property type="match status" value="2"/>
</dbReference>
<protein>
    <submittedName>
        <fullName evidence="6">Paired amphipathic helix protein Sin3-like 1</fullName>
    </submittedName>
</protein>
<keyword evidence="3 4" id="KW-0539">Nucleus</keyword>
<comment type="subcellular location">
    <subcellularLocation>
        <location evidence="1 4">Nucleus</location>
    </subcellularLocation>
</comment>
<dbReference type="InterPro" id="IPR036600">
    <property type="entry name" value="PAH_sf"/>
</dbReference>
<keyword evidence="2" id="KW-0678">Repressor</keyword>
<evidence type="ECO:0000313" key="6">
    <source>
        <dbReference type="RefSeq" id="XP_010415674.1"/>
    </source>
</evidence>